<reference evidence="1" key="2">
    <citation type="submission" date="2013-05" db="EMBL/GenBank/DDBJ databases">
        <authorList>
            <person name="Carter J.-M."/>
            <person name="Baker S.C."/>
            <person name="Pink R."/>
            <person name="Carter D.R.F."/>
            <person name="Collins A."/>
            <person name="Tomlin J."/>
            <person name="Gibbs M."/>
            <person name="Breuker C.J."/>
        </authorList>
    </citation>
    <scope>NUCLEOTIDE SEQUENCE</scope>
    <source>
        <tissue evidence="1">Ovary</tissue>
    </source>
</reference>
<reference evidence="1" key="1">
    <citation type="journal article" date="2013" name="BMC Genomics">
        <title>Unscrambling butterfly oogenesis.</title>
        <authorList>
            <person name="Carter J.M."/>
            <person name="Baker S.C."/>
            <person name="Pink R."/>
            <person name="Carter D.R."/>
            <person name="Collins A."/>
            <person name="Tomlin J."/>
            <person name="Gibbs M."/>
            <person name="Breuker C.J."/>
        </authorList>
    </citation>
    <scope>NUCLEOTIDE SEQUENCE</scope>
    <source>
        <tissue evidence="1">Ovary</tissue>
    </source>
</reference>
<sequence>MSIDMNTMRCLLCNMDGFCGICKMFYNIWKRRTSLRWEIGSKGLEPKAAKPVRNKRGNATTPLPCHCDSWQVTEL</sequence>
<name>S4P1I1_9NEOP</name>
<dbReference type="EMBL" id="GAIX01007254">
    <property type="protein sequence ID" value="JAA85306.1"/>
    <property type="molecule type" value="Transcribed_RNA"/>
</dbReference>
<dbReference type="AlphaFoldDB" id="S4P1I1"/>
<accession>S4P1I1</accession>
<protein>
    <submittedName>
        <fullName evidence="1">Uncharacterized protein</fullName>
    </submittedName>
</protein>
<organism evidence="1">
    <name type="scientific">Pararge aegeria</name>
    <name type="common">speckled wood butterfly</name>
    <dbReference type="NCBI Taxonomy" id="116150"/>
    <lineage>
        <taxon>Eukaryota</taxon>
        <taxon>Metazoa</taxon>
        <taxon>Ecdysozoa</taxon>
        <taxon>Arthropoda</taxon>
        <taxon>Hexapoda</taxon>
        <taxon>Insecta</taxon>
        <taxon>Pterygota</taxon>
        <taxon>Neoptera</taxon>
        <taxon>Endopterygota</taxon>
        <taxon>Lepidoptera</taxon>
        <taxon>Glossata</taxon>
        <taxon>Ditrysia</taxon>
        <taxon>Papilionoidea</taxon>
        <taxon>Nymphalidae</taxon>
        <taxon>Satyrinae</taxon>
        <taxon>Satyrini</taxon>
        <taxon>Parargina</taxon>
        <taxon>Pararge</taxon>
    </lineage>
</organism>
<proteinExistence type="predicted"/>
<evidence type="ECO:0000313" key="1">
    <source>
        <dbReference type="EMBL" id="JAA85306.1"/>
    </source>
</evidence>